<keyword evidence="1" id="KW-0812">Transmembrane</keyword>
<protein>
    <submittedName>
        <fullName evidence="2">Uncharacterized protein</fullName>
    </submittedName>
</protein>
<organism evidence="2">
    <name type="scientific">Siphoviridae sp. ctiV651</name>
    <dbReference type="NCBI Taxonomy" id="2827917"/>
    <lineage>
        <taxon>Viruses</taxon>
        <taxon>Duplodnaviria</taxon>
        <taxon>Heunggongvirae</taxon>
        <taxon>Uroviricota</taxon>
        <taxon>Caudoviricetes</taxon>
    </lineage>
</organism>
<name>A0A8S5S4J5_9CAUD</name>
<keyword evidence="1" id="KW-1133">Transmembrane helix</keyword>
<dbReference type="EMBL" id="BK032528">
    <property type="protein sequence ID" value="DAF45948.1"/>
    <property type="molecule type" value="Genomic_DNA"/>
</dbReference>
<accession>A0A8S5S4J5</accession>
<sequence>MKSNIFNIKFITFIFIITFCILFTHLILSFISIILIFSYKSRLFLHPF</sequence>
<reference evidence="2" key="1">
    <citation type="journal article" date="2021" name="Proc. Natl. Acad. Sci. U.S.A.">
        <title>A Catalog of Tens of Thousands of Viruses from Human Metagenomes Reveals Hidden Associations with Chronic Diseases.</title>
        <authorList>
            <person name="Tisza M.J."/>
            <person name="Buck C.B."/>
        </authorList>
    </citation>
    <scope>NUCLEOTIDE SEQUENCE</scope>
    <source>
        <strain evidence="2">CtiV651</strain>
    </source>
</reference>
<evidence type="ECO:0000256" key="1">
    <source>
        <dbReference type="SAM" id="Phobius"/>
    </source>
</evidence>
<evidence type="ECO:0000313" key="2">
    <source>
        <dbReference type="EMBL" id="DAF45948.1"/>
    </source>
</evidence>
<keyword evidence="1" id="KW-0472">Membrane</keyword>
<proteinExistence type="predicted"/>
<feature type="transmembrane region" description="Helical" evidence="1">
    <location>
        <begin position="12"/>
        <end position="39"/>
    </location>
</feature>